<protein>
    <submittedName>
        <fullName evidence="3">Polymer-forming cytoskeletal protein</fullName>
    </submittedName>
</protein>
<feature type="compositionally biased region" description="Low complexity" evidence="2">
    <location>
        <begin position="190"/>
        <end position="200"/>
    </location>
</feature>
<feature type="compositionally biased region" description="Basic residues" evidence="2">
    <location>
        <begin position="213"/>
        <end position="224"/>
    </location>
</feature>
<keyword evidence="4" id="KW-1185">Reference proteome</keyword>
<dbReference type="PANTHER" id="PTHR35024">
    <property type="entry name" value="HYPOTHETICAL CYTOSOLIC PROTEIN"/>
    <property type="match status" value="1"/>
</dbReference>
<dbReference type="PANTHER" id="PTHR35024:SF4">
    <property type="entry name" value="POLYMER-FORMING CYTOSKELETAL PROTEIN"/>
    <property type="match status" value="1"/>
</dbReference>
<feature type="compositionally biased region" description="Low complexity" evidence="2">
    <location>
        <begin position="162"/>
        <end position="182"/>
    </location>
</feature>
<dbReference type="InterPro" id="IPR007607">
    <property type="entry name" value="BacA/B"/>
</dbReference>
<feature type="region of interest" description="Disordered" evidence="2">
    <location>
        <begin position="107"/>
        <end position="135"/>
    </location>
</feature>
<evidence type="ECO:0000313" key="4">
    <source>
        <dbReference type="Proteomes" id="UP001370348"/>
    </source>
</evidence>
<dbReference type="RefSeq" id="WP_394824045.1">
    <property type="nucleotide sequence ID" value="NZ_CP089984.1"/>
</dbReference>
<proteinExistence type="inferred from homology"/>
<evidence type="ECO:0000313" key="3">
    <source>
        <dbReference type="EMBL" id="WXB14425.1"/>
    </source>
</evidence>
<evidence type="ECO:0000256" key="2">
    <source>
        <dbReference type="SAM" id="MobiDB-lite"/>
    </source>
</evidence>
<reference evidence="3 4" key="1">
    <citation type="submission" date="2021-12" db="EMBL/GenBank/DDBJ databases">
        <title>Discovery of the Pendulisporaceae a myxobacterial family with distinct sporulation behavior and unique specialized metabolism.</title>
        <authorList>
            <person name="Garcia R."/>
            <person name="Popoff A."/>
            <person name="Bader C.D."/>
            <person name="Loehr J."/>
            <person name="Walesch S."/>
            <person name="Walt C."/>
            <person name="Boldt J."/>
            <person name="Bunk B."/>
            <person name="Haeckl F.J.F.P.J."/>
            <person name="Gunesch A.P."/>
            <person name="Birkelbach J."/>
            <person name="Nuebel U."/>
            <person name="Pietschmann T."/>
            <person name="Bach T."/>
            <person name="Mueller R."/>
        </authorList>
    </citation>
    <scope>NUCLEOTIDE SEQUENCE [LARGE SCALE GENOMIC DNA]</scope>
    <source>
        <strain evidence="3 4">MSr11954</strain>
    </source>
</reference>
<organism evidence="3 4">
    <name type="scientific">Pendulispora albinea</name>
    <dbReference type="NCBI Taxonomy" id="2741071"/>
    <lineage>
        <taxon>Bacteria</taxon>
        <taxon>Pseudomonadati</taxon>
        <taxon>Myxococcota</taxon>
        <taxon>Myxococcia</taxon>
        <taxon>Myxococcales</taxon>
        <taxon>Sorangiineae</taxon>
        <taxon>Pendulisporaceae</taxon>
        <taxon>Pendulispora</taxon>
    </lineage>
</organism>
<dbReference type="EMBL" id="CP089984">
    <property type="protein sequence ID" value="WXB14425.1"/>
    <property type="molecule type" value="Genomic_DNA"/>
</dbReference>
<feature type="region of interest" description="Disordered" evidence="2">
    <location>
        <begin position="162"/>
        <end position="224"/>
    </location>
</feature>
<name>A0ABZ2LVS1_9BACT</name>
<accession>A0ABZ2LVS1</accession>
<dbReference type="Proteomes" id="UP001370348">
    <property type="component" value="Chromosome"/>
</dbReference>
<evidence type="ECO:0000256" key="1">
    <source>
        <dbReference type="ARBA" id="ARBA00044755"/>
    </source>
</evidence>
<feature type="compositionally biased region" description="Polar residues" evidence="2">
    <location>
        <begin position="107"/>
        <end position="133"/>
    </location>
</feature>
<sequence length="224" mass="22596">MAETTVIGRSSHIRGRITGSADLEIAGHVEGTVEIAGELVVTAEGRVAATLSAERVIIRGAVKGDVTATEAIHLEDGARVVGDVRAPRIAIAPGALFRGYVQTAGDQASPNARTRVQPAAVSTPSASRATNNGRPAITPAALTRASTAPTAQVVAARVEVRSPAQQAAARPSAPPARTVPASNHNPSSPPGRATAPAGAKPGPPAPTVPVLKKGARGTLQKKRA</sequence>
<comment type="similarity">
    <text evidence="1">Belongs to the bactofilin family.</text>
</comment>
<gene>
    <name evidence="3" type="ORF">LZC94_42200</name>
</gene>
<dbReference type="Pfam" id="PF04519">
    <property type="entry name" value="Bactofilin"/>
    <property type="match status" value="1"/>
</dbReference>